<dbReference type="RefSeq" id="WP_116688889.1">
    <property type="nucleotide sequence ID" value="NZ_CAWNYD010000013.1"/>
</dbReference>
<keyword evidence="3" id="KW-1185">Reference proteome</keyword>
<dbReference type="OrthoDB" id="6007799at2"/>
<evidence type="ECO:0008006" key="4">
    <source>
        <dbReference type="Google" id="ProtNLM"/>
    </source>
</evidence>
<dbReference type="EMBL" id="QDDL01000013">
    <property type="protein sequence ID" value="PVZ64337.1"/>
    <property type="molecule type" value="Genomic_DNA"/>
</dbReference>
<feature type="chain" id="PRO_5016026299" description="DUF3108 domain-containing protein" evidence="1">
    <location>
        <begin position="23"/>
        <end position="245"/>
    </location>
</feature>
<dbReference type="AlphaFoldDB" id="A0A2V1GP89"/>
<name>A0A2V1GP89_9GAMM</name>
<reference evidence="2 3" key="1">
    <citation type="submission" date="2018-04" db="EMBL/GenBank/DDBJ databases">
        <title>Thalassorhabdus spongiae gen. nov., sp. nov., isolated from a marine sponge in South-West Iceland.</title>
        <authorList>
            <person name="Knobloch S."/>
            <person name="Daussin A."/>
            <person name="Johannsson R."/>
            <person name="Marteinsson V.T."/>
        </authorList>
    </citation>
    <scope>NUCLEOTIDE SEQUENCE [LARGE SCALE GENOMIC DNA]</scope>
    <source>
        <strain evidence="2 3">Hp12</strain>
    </source>
</reference>
<organism evidence="2 3">
    <name type="scientific">Pelagibaculum spongiae</name>
    <dbReference type="NCBI Taxonomy" id="2080658"/>
    <lineage>
        <taxon>Bacteria</taxon>
        <taxon>Pseudomonadati</taxon>
        <taxon>Pseudomonadota</taxon>
        <taxon>Gammaproteobacteria</taxon>
        <taxon>Oceanospirillales</taxon>
        <taxon>Pelagibaculum</taxon>
    </lineage>
</organism>
<accession>A0A2V1GP89</accession>
<keyword evidence="1" id="KW-0732">Signal</keyword>
<evidence type="ECO:0000313" key="3">
    <source>
        <dbReference type="Proteomes" id="UP000244906"/>
    </source>
</evidence>
<protein>
    <recommendedName>
        <fullName evidence="4">DUF3108 domain-containing protein</fullName>
    </recommendedName>
</protein>
<dbReference type="Proteomes" id="UP000244906">
    <property type="component" value="Unassembled WGS sequence"/>
</dbReference>
<sequence>MKSFGAILGLITAVAFSSIALADHNVLSPYQAEYTLRAKGLNIGEATRRLTINDDKVKLETRSESTGAIGLFLKFNQMERSTLTIVDKKPTPDNYMMSRSKRGRKTIRKMHFDHNAGLLEIDIESNRKTVPLEKELYDQQSYQLALRMDLQAGKTELTYPIYRKGQKVQYTFKIIGEETLDTVAGEFNTIRLSRKVKNRQTEIWVAKDYNYILVKITKSKNDSQIADLELTKFTYLDSQHKLKIK</sequence>
<dbReference type="InterPro" id="IPR021457">
    <property type="entry name" value="DUF3108"/>
</dbReference>
<evidence type="ECO:0000313" key="2">
    <source>
        <dbReference type="EMBL" id="PVZ64337.1"/>
    </source>
</evidence>
<comment type="caution">
    <text evidence="2">The sequence shown here is derived from an EMBL/GenBank/DDBJ whole genome shotgun (WGS) entry which is preliminary data.</text>
</comment>
<dbReference type="Pfam" id="PF11306">
    <property type="entry name" value="DUF3108"/>
    <property type="match status" value="1"/>
</dbReference>
<gene>
    <name evidence="2" type="ORF">DC094_19940</name>
</gene>
<proteinExistence type="predicted"/>
<feature type="signal peptide" evidence="1">
    <location>
        <begin position="1"/>
        <end position="22"/>
    </location>
</feature>
<evidence type="ECO:0000256" key="1">
    <source>
        <dbReference type="SAM" id="SignalP"/>
    </source>
</evidence>